<feature type="transmembrane region" description="Helical" evidence="5">
    <location>
        <begin position="69"/>
        <end position="94"/>
    </location>
</feature>
<dbReference type="Proteomes" id="UP000054321">
    <property type="component" value="Unassembled WGS sequence"/>
</dbReference>
<evidence type="ECO:0000256" key="4">
    <source>
        <dbReference type="ARBA" id="ARBA00023136"/>
    </source>
</evidence>
<dbReference type="InterPro" id="IPR007568">
    <property type="entry name" value="RTA1"/>
</dbReference>
<feature type="transmembrane region" description="Helical" evidence="5">
    <location>
        <begin position="190"/>
        <end position="210"/>
    </location>
</feature>
<protein>
    <recommendedName>
        <fullName evidence="8">RTA1 like protein</fullName>
    </recommendedName>
</protein>
<reference evidence="6 7" key="1">
    <citation type="submission" date="2014-04" db="EMBL/GenBank/DDBJ databases">
        <authorList>
            <consortium name="DOE Joint Genome Institute"/>
            <person name="Kuo A."/>
            <person name="Martino E."/>
            <person name="Perotto S."/>
            <person name="Kohler A."/>
            <person name="Nagy L.G."/>
            <person name="Floudas D."/>
            <person name="Copeland A."/>
            <person name="Barry K.W."/>
            <person name="Cichocki N."/>
            <person name="Veneault-Fourrey C."/>
            <person name="LaButti K."/>
            <person name="Lindquist E.A."/>
            <person name="Lipzen A."/>
            <person name="Lundell T."/>
            <person name="Morin E."/>
            <person name="Murat C."/>
            <person name="Sun H."/>
            <person name="Tunlid A."/>
            <person name="Henrissat B."/>
            <person name="Grigoriev I.V."/>
            <person name="Hibbett D.S."/>
            <person name="Martin F."/>
            <person name="Nordberg H.P."/>
            <person name="Cantor M.N."/>
            <person name="Hua S.X."/>
        </authorList>
    </citation>
    <scope>NUCLEOTIDE SEQUENCE [LARGE SCALE GENOMIC DNA]</scope>
    <source>
        <strain evidence="6 7">Zn</strain>
    </source>
</reference>
<keyword evidence="7" id="KW-1185">Reference proteome</keyword>
<dbReference type="OrthoDB" id="3358017at2759"/>
<feature type="transmembrane region" description="Helical" evidence="5">
    <location>
        <begin position="12"/>
        <end position="32"/>
    </location>
</feature>
<evidence type="ECO:0000313" key="6">
    <source>
        <dbReference type="EMBL" id="KIN00106.1"/>
    </source>
</evidence>
<evidence type="ECO:0000313" key="7">
    <source>
        <dbReference type="Proteomes" id="UP000054321"/>
    </source>
</evidence>
<dbReference type="GO" id="GO:0016020">
    <property type="term" value="C:membrane"/>
    <property type="evidence" value="ECO:0007669"/>
    <property type="project" value="UniProtKB-SubCell"/>
</dbReference>
<evidence type="ECO:0000256" key="2">
    <source>
        <dbReference type="ARBA" id="ARBA00022692"/>
    </source>
</evidence>
<evidence type="ECO:0000256" key="5">
    <source>
        <dbReference type="SAM" id="Phobius"/>
    </source>
</evidence>
<sequence>MGDVNPWSYSPSPVAAMIFLILFTIATLWHIVIMFRRRVLYFIVLVLGGGLEISGYATRYLASKDRTNLTLFIIQTLCILVAPALFAASIYMVLGRLIMLVRAEAFSPIRPTRLTKIFVLGDLLSFIIQIMGSGMLSNNFTLGKTIILVGLLAQIIFFGLFILAAILVSRRLARDPTPIAQRLDSRSTKYGWTGVMRVVFLTSALIFIRSLFRLVEFTGNKDSPMQSSEAYLYVCDSTLMFGVLAILIYLHPSEYVPNRKQTMQIQGEELM</sequence>
<dbReference type="EMBL" id="KN832877">
    <property type="protein sequence ID" value="KIN00106.1"/>
    <property type="molecule type" value="Genomic_DNA"/>
</dbReference>
<organism evidence="6 7">
    <name type="scientific">Oidiodendron maius (strain Zn)</name>
    <dbReference type="NCBI Taxonomy" id="913774"/>
    <lineage>
        <taxon>Eukaryota</taxon>
        <taxon>Fungi</taxon>
        <taxon>Dikarya</taxon>
        <taxon>Ascomycota</taxon>
        <taxon>Pezizomycotina</taxon>
        <taxon>Leotiomycetes</taxon>
        <taxon>Leotiomycetes incertae sedis</taxon>
        <taxon>Myxotrichaceae</taxon>
        <taxon>Oidiodendron</taxon>
    </lineage>
</organism>
<keyword evidence="2 5" id="KW-0812">Transmembrane</keyword>
<dbReference type="AlphaFoldDB" id="A0A0C3GVM1"/>
<dbReference type="PANTHER" id="PTHR31465:SF1">
    <property type="entry name" value="PROTEIN RTA1-RELATED"/>
    <property type="match status" value="1"/>
</dbReference>
<dbReference type="InParanoid" id="A0A0C3GVM1"/>
<dbReference type="HOGENOM" id="CLU_033465_3_1_1"/>
<dbReference type="Pfam" id="PF04479">
    <property type="entry name" value="RTA1"/>
    <property type="match status" value="1"/>
</dbReference>
<dbReference type="STRING" id="913774.A0A0C3GVM1"/>
<reference evidence="7" key="2">
    <citation type="submission" date="2015-01" db="EMBL/GenBank/DDBJ databases">
        <title>Evolutionary Origins and Diversification of the Mycorrhizal Mutualists.</title>
        <authorList>
            <consortium name="DOE Joint Genome Institute"/>
            <consortium name="Mycorrhizal Genomics Consortium"/>
            <person name="Kohler A."/>
            <person name="Kuo A."/>
            <person name="Nagy L.G."/>
            <person name="Floudas D."/>
            <person name="Copeland A."/>
            <person name="Barry K.W."/>
            <person name="Cichocki N."/>
            <person name="Veneault-Fourrey C."/>
            <person name="LaButti K."/>
            <person name="Lindquist E.A."/>
            <person name="Lipzen A."/>
            <person name="Lundell T."/>
            <person name="Morin E."/>
            <person name="Murat C."/>
            <person name="Riley R."/>
            <person name="Ohm R."/>
            <person name="Sun H."/>
            <person name="Tunlid A."/>
            <person name="Henrissat B."/>
            <person name="Grigoriev I.V."/>
            <person name="Hibbett D.S."/>
            <person name="Martin F."/>
        </authorList>
    </citation>
    <scope>NUCLEOTIDE SEQUENCE [LARGE SCALE GENOMIC DNA]</scope>
    <source>
        <strain evidence="7">Zn</strain>
    </source>
</reference>
<gene>
    <name evidence="6" type="ORF">OIDMADRAFT_104111</name>
</gene>
<feature type="transmembrane region" description="Helical" evidence="5">
    <location>
        <begin position="146"/>
        <end position="169"/>
    </location>
</feature>
<proteinExistence type="predicted"/>
<feature type="transmembrane region" description="Helical" evidence="5">
    <location>
        <begin position="230"/>
        <end position="250"/>
    </location>
</feature>
<name>A0A0C3GVM1_OIDMZ</name>
<evidence type="ECO:0000256" key="3">
    <source>
        <dbReference type="ARBA" id="ARBA00022989"/>
    </source>
</evidence>
<evidence type="ECO:0008006" key="8">
    <source>
        <dbReference type="Google" id="ProtNLM"/>
    </source>
</evidence>
<evidence type="ECO:0000256" key="1">
    <source>
        <dbReference type="ARBA" id="ARBA00004141"/>
    </source>
</evidence>
<feature type="transmembrane region" description="Helical" evidence="5">
    <location>
        <begin position="39"/>
        <end position="57"/>
    </location>
</feature>
<keyword evidence="3 5" id="KW-1133">Transmembrane helix</keyword>
<feature type="transmembrane region" description="Helical" evidence="5">
    <location>
        <begin position="114"/>
        <end position="134"/>
    </location>
</feature>
<accession>A0A0C3GVM1</accession>
<dbReference type="PANTHER" id="PTHR31465">
    <property type="entry name" value="PROTEIN RTA1-RELATED"/>
    <property type="match status" value="1"/>
</dbReference>
<keyword evidence="4 5" id="KW-0472">Membrane</keyword>
<comment type="subcellular location">
    <subcellularLocation>
        <location evidence="1">Membrane</location>
        <topology evidence="1">Multi-pass membrane protein</topology>
    </subcellularLocation>
</comment>